<dbReference type="Gene3D" id="3.30.565.10">
    <property type="entry name" value="Histidine kinase-like ATPase, C-terminal domain"/>
    <property type="match status" value="1"/>
</dbReference>
<keyword evidence="5" id="KW-0902">Two-component regulatory system</keyword>
<organism evidence="7">
    <name type="scientific">bioreactor metagenome</name>
    <dbReference type="NCBI Taxonomy" id="1076179"/>
    <lineage>
        <taxon>unclassified sequences</taxon>
        <taxon>metagenomes</taxon>
        <taxon>ecological metagenomes</taxon>
    </lineage>
</organism>
<dbReference type="InterPro" id="IPR036890">
    <property type="entry name" value="HATPase_C_sf"/>
</dbReference>
<gene>
    <name evidence="7" type="primary">resE_34</name>
    <name evidence="7" type="ORF">SDC9_162658</name>
</gene>
<dbReference type="PANTHER" id="PTHR43711:SF26">
    <property type="entry name" value="SENSOR HISTIDINE KINASE RCSC"/>
    <property type="match status" value="1"/>
</dbReference>
<evidence type="ECO:0000256" key="3">
    <source>
        <dbReference type="ARBA" id="ARBA00022679"/>
    </source>
</evidence>
<feature type="domain" description="Histidine kinase" evidence="6">
    <location>
        <begin position="1"/>
        <end position="75"/>
    </location>
</feature>
<keyword evidence="3 7" id="KW-0808">Transferase</keyword>
<evidence type="ECO:0000313" key="7">
    <source>
        <dbReference type="EMBL" id="MPN15327.1"/>
    </source>
</evidence>
<dbReference type="InterPro" id="IPR004358">
    <property type="entry name" value="Sig_transdc_His_kin-like_C"/>
</dbReference>
<dbReference type="InterPro" id="IPR050736">
    <property type="entry name" value="Sensor_HK_Regulatory"/>
</dbReference>
<comment type="catalytic activity">
    <reaction evidence="1">
        <text>ATP + protein L-histidine = ADP + protein N-phospho-L-histidine.</text>
        <dbReference type="EC" id="2.7.13.3"/>
    </reaction>
</comment>
<dbReference type="InterPro" id="IPR005467">
    <property type="entry name" value="His_kinase_dom"/>
</dbReference>
<dbReference type="GO" id="GO:0004673">
    <property type="term" value="F:protein histidine kinase activity"/>
    <property type="evidence" value="ECO:0007669"/>
    <property type="project" value="UniProtKB-EC"/>
</dbReference>
<evidence type="ECO:0000259" key="6">
    <source>
        <dbReference type="PROSITE" id="PS50109"/>
    </source>
</evidence>
<proteinExistence type="predicted"/>
<dbReference type="EC" id="2.7.13.3" evidence="2"/>
<protein>
    <recommendedName>
        <fullName evidence="2">histidine kinase</fullName>
        <ecNumber evidence="2">2.7.13.3</ecNumber>
    </recommendedName>
</protein>
<dbReference type="PANTHER" id="PTHR43711">
    <property type="entry name" value="TWO-COMPONENT HISTIDINE KINASE"/>
    <property type="match status" value="1"/>
</dbReference>
<dbReference type="PRINTS" id="PR00344">
    <property type="entry name" value="BCTRLSENSOR"/>
</dbReference>
<dbReference type="SMART" id="SM00387">
    <property type="entry name" value="HATPase_c"/>
    <property type="match status" value="1"/>
</dbReference>
<accession>A0A645FLN5</accession>
<dbReference type="InterPro" id="IPR003594">
    <property type="entry name" value="HATPase_dom"/>
</dbReference>
<dbReference type="EMBL" id="VSSQ01062062">
    <property type="protein sequence ID" value="MPN15327.1"/>
    <property type="molecule type" value="Genomic_DNA"/>
</dbReference>
<dbReference type="PROSITE" id="PS50109">
    <property type="entry name" value="HIS_KIN"/>
    <property type="match status" value="1"/>
</dbReference>
<dbReference type="Pfam" id="PF02518">
    <property type="entry name" value="HATPase_c"/>
    <property type="match status" value="1"/>
</dbReference>
<dbReference type="GO" id="GO:0000160">
    <property type="term" value="P:phosphorelay signal transduction system"/>
    <property type="evidence" value="ECO:0007669"/>
    <property type="project" value="UniProtKB-KW"/>
</dbReference>
<evidence type="ECO:0000256" key="4">
    <source>
        <dbReference type="ARBA" id="ARBA00022777"/>
    </source>
</evidence>
<dbReference type="AlphaFoldDB" id="A0A645FLN5"/>
<sequence>MLSVRDTGIGIPEEDITHLFDRFYRVDKARSRGTGGTGLGLSIVDKIVQLHNGYIEVHSEEGVGSEFIVRLPMVQNHD</sequence>
<dbReference type="SUPFAM" id="SSF55874">
    <property type="entry name" value="ATPase domain of HSP90 chaperone/DNA topoisomerase II/histidine kinase"/>
    <property type="match status" value="1"/>
</dbReference>
<keyword evidence="4 7" id="KW-0418">Kinase</keyword>
<name>A0A645FLN5_9ZZZZ</name>
<comment type="caution">
    <text evidence="7">The sequence shown here is derived from an EMBL/GenBank/DDBJ whole genome shotgun (WGS) entry which is preliminary data.</text>
</comment>
<evidence type="ECO:0000256" key="1">
    <source>
        <dbReference type="ARBA" id="ARBA00000085"/>
    </source>
</evidence>
<evidence type="ECO:0000256" key="2">
    <source>
        <dbReference type="ARBA" id="ARBA00012438"/>
    </source>
</evidence>
<evidence type="ECO:0000256" key="5">
    <source>
        <dbReference type="ARBA" id="ARBA00023012"/>
    </source>
</evidence>
<reference evidence="7" key="1">
    <citation type="submission" date="2019-08" db="EMBL/GenBank/DDBJ databases">
        <authorList>
            <person name="Kucharzyk K."/>
            <person name="Murdoch R.W."/>
            <person name="Higgins S."/>
            <person name="Loffler F."/>
        </authorList>
    </citation>
    <scope>NUCLEOTIDE SEQUENCE</scope>
</reference>